<evidence type="ECO:0000313" key="3">
    <source>
        <dbReference type="Proteomes" id="UP001501175"/>
    </source>
</evidence>
<dbReference type="SUPFAM" id="SSF56219">
    <property type="entry name" value="DNase I-like"/>
    <property type="match status" value="1"/>
</dbReference>
<evidence type="ECO:0000313" key="2">
    <source>
        <dbReference type="EMBL" id="GAA4462477.1"/>
    </source>
</evidence>
<protein>
    <submittedName>
        <fullName evidence="2">Endonuclease/exonuclease/phosphatase family protein</fullName>
    </submittedName>
</protein>
<dbReference type="Proteomes" id="UP001501175">
    <property type="component" value="Unassembled WGS sequence"/>
</dbReference>
<dbReference type="Gene3D" id="3.60.10.10">
    <property type="entry name" value="Endonuclease/exonuclease/phosphatase"/>
    <property type="match status" value="1"/>
</dbReference>
<keyword evidence="2" id="KW-0540">Nuclease</keyword>
<dbReference type="EMBL" id="BAABHD010000069">
    <property type="protein sequence ID" value="GAA4462477.1"/>
    <property type="molecule type" value="Genomic_DNA"/>
</dbReference>
<dbReference type="InterPro" id="IPR036691">
    <property type="entry name" value="Endo/exonu/phosph_ase_sf"/>
</dbReference>
<name>A0ABP8N766_9BACT</name>
<dbReference type="GO" id="GO:0004519">
    <property type="term" value="F:endonuclease activity"/>
    <property type="evidence" value="ECO:0007669"/>
    <property type="project" value="UniProtKB-KW"/>
</dbReference>
<dbReference type="Pfam" id="PF03372">
    <property type="entry name" value="Exo_endo_phos"/>
    <property type="match status" value="1"/>
</dbReference>
<keyword evidence="3" id="KW-1185">Reference proteome</keyword>
<reference evidence="3" key="1">
    <citation type="journal article" date="2019" name="Int. J. Syst. Evol. Microbiol.">
        <title>The Global Catalogue of Microorganisms (GCM) 10K type strain sequencing project: providing services to taxonomists for standard genome sequencing and annotation.</title>
        <authorList>
            <consortium name="The Broad Institute Genomics Platform"/>
            <consortium name="The Broad Institute Genome Sequencing Center for Infectious Disease"/>
            <person name="Wu L."/>
            <person name="Ma J."/>
        </authorList>
    </citation>
    <scope>NUCLEOTIDE SEQUENCE [LARGE SCALE GENOMIC DNA]</scope>
    <source>
        <strain evidence="3">JCM 17927</strain>
    </source>
</reference>
<dbReference type="InterPro" id="IPR005135">
    <property type="entry name" value="Endo/exonuclease/phosphatase"/>
</dbReference>
<sequence>MKLLNWNICHGGAKNLNAISEAIAKHNPDVVVLTEFRNGMSGQQLLKNLKDLGLEHHTKAEALPNDNSVVIASRWIGTDALIEVPAALQKYVTATKIGDVTIIGTFCAREDVGKNFFGFLSALQNGYRPKLTLATGDFYFGPKGSNPRNYNQLQPLWNAGWKDIWKRDNPDKTLWSYRSSAGGVSRPDHIVATEDLAPRIKRSWYSLNELDNKLSDHAPMLAEID</sequence>
<gene>
    <name evidence="2" type="ORF">GCM10023189_39190</name>
</gene>
<proteinExistence type="predicted"/>
<dbReference type="RefSeq" id="WP_345246175.1">
    <property type="nucleotide sequence ID" value="NZ_BAABHD010000069.1"/>
</dbReference>
<keyword evidence="2" id="KW-0255">Endonuclease</keyword>
<keyword evidence="2" id="KW-0378">Hydrolase</keyword>
<organism evidence="2 3">
    <name type="scientific">Nibrella saemangeumensis</name>
    <dbReference type="NCBI Taxonomy" id="1084526"/>
    <lineage>
        <taxon>Bacteria</taxon>
        <taxon>Pseudomonadati</taxon>
        <taxon>Bacteroidota</taxon>
        <taxon>Cytophagia</taxon>
        <taxon>Cytophagales</taxon>
        <taxon>Spirosomataceae</taxon>
        <taxon>Nibrella</taxon>
    </lineage>
</organism>
<comment type="caution">
    <text evidence="2">The sequence shown here is derived from an EMBL/GenBank/DDBJ whole genome shotgun (WGS) entry which is preliminary data.</text>
</comment>
<evidence type="ECO:0000259" key="1">
    <source>
        <dbReference type="Pfam" id="PF03372"/>
    </source>
</evidence>
<accession>A0ABP8N766</accession>
<feature type="domain" description="Endonuclease/exonuclease/phosphatase" evidence="1">
    <location>
        <begin position="5"/>
        <end position="217"/>
    </location>
</feature>